<accession>A0AAE0WAK3</accession>
<comment type="caution">
    <text evidence="1">The sequence shown here is derived from an EMBL/GenBank/DDBJ whole genome shotgun (WGS) entry which is preliminary data.</text>
</comment>
<reference evidence="1" key="2">
    <citation type="journal article" date="2021" name="Genome Biol. Evol.">
        <title>Developing a high-quality reference genome for a parasitic bivalve with doubly uniparental inheritance (Bivalvia: Unionida).</title>
        <authorList>
            <person name="Smith C.H."/>
        </authorList>
    </citation>
    <scope>NUCLEOTIDE SEQUENCE</scope>
    <source>
        <strain evidence="1">CHS0354</strain>
        <tissue evidence="1">Mantle</tissue>
    </source>
</reference>
<sequence>RRPVYSCQLNGVYQSDLVDSRGDQSDRVDYRKSFSVSMRKQDNFHGGSYPLQRVDSSASTESISKVHQNHVGLVKSTTLIQSFLGSRI</sequence>
<proteinExistence type="predicted"/>
<evidence type="ECO:0000313" key="2">
    <source>
        <dbReference type="Proteomes" id="UP001195483"/>
    </source>
</evidence>
<organism evidence="1 2">
    <name type="scientific">Potamilus streckersoni</name>
    <dbReference type="NCBI Taxonomy" id="2493646"/>
    <lineage>
        <taxon>Eukaryota</taxon>
        <taxon>Metazoa</taxon>
        <taxon>Spiralia</taxon>
        <taxon>Lophotrochozoa</taxon>
        <taxon>Mollusca</taxon>
        <taxon>Bivalvia</taxon>
        <taxon>Autobranchia</taxon>
        <taxon>Heteroconchia</taxon>
        <taxon>Palaeoheterodonta</taxon>
        <taxon>Unionida</taxon>
        <taxon>Unionoidea</taxon>
        <taxon>Unionidae</taxon>
        <taxon>Ambleminae</taxon>
        <taxon>Lampsilini</taxon>
        <taxon>Potamilus</taxon>
    </lineage>
</organism>
<name>A0AAE0WAK3_9BIVA</name>
<reference evidence="1" key="3">
    <citation type="submission" date="2023-05" db="EMBL/GenBank/DDBJ databases">
        <authorList>
            <person name="Smith C.H."/>
        </authorList>
    </citation>
    <scope>NUCLEOTIDE SEQUENCE</scope>
    <source>
        <strain evidence="1">CHS0354</strain>
        <tissue evidence="1">Mantle</tissue>
    </source>
</reference>
<evidence type="ECO:0000313" key="1">
    <source>
        <dbReference type="EMBL" id="KAK3607516.1"/>
    </source>
</evidence>
<dbReference type="AlphaFoldDB" id="A0AAE0WAK3"/>
<protein>
    <submittedName>
        <fullName evidence="1">Uncharacterized protein</fullName>
    </submittedName>
</protein>
<reference evidence="1" key="1">
    <citation type="journal article" date="2021" name="Genome Biol. Evol.">
        <title>A High-Quality Reference Genome for a Parasitic Bivalve with Doubly Uniparental Inheritance (Bivalvia: Unionida).</title>
        <authorList>
            <person name="Smith C.H."/>
        </authorList>
    </citation>
    <scope>NUCLEOTIDE SEQUENCE</scope>
    <source>
        <strain evidence="1">CHS0354</strain>
    </source>
</reference>
<dbReference type="EMBL" id="JAEAOA010001866">
    <property type="protein sequence ID" value="KAK3607516.1"/>
    <property type="molecule type" value="Genomic_DNA"/>
</dbReference>
<dbReference type="Proteomes" id="UP001195483">
    <property type="component" value="Unassembled WGS sequence"/>
</dbReference>
<feature type="non-terminal residue" evidence="1">
    <location>
        <position position="88"/>
    </location>
</feature>
<gene>
    <name evidence="1" type="ORF">CHS0354_031141</name>
</gene>
<keyword evidence="2" id="KW-1185">Reference proteome</keyword>